<dbReference type="Gene3D" id="1.10.10.10">
    <property type="entry name" value="Winged helix-like DNA-binding domain superfamily/Winged helix DNA-binding domain"/>
    <property type="match status" value="1"/>
</dbReference>
<dbReference type="InterPro" id="IPR036390">
    <property type="entry name" value="WH_DNA-bd_sf"/>
</dbReference>
<dbReference type="Proteomes" id="UP000075320">
    <property type="component" value="Unassembled WGS sequence"/>
</dbReference>
<keyword evidence="3" id="KW-0804">Transcription</keyword>
<dbReference type="PROSITE" id="PS01117">
    <property type="entry name" value="HTH_MARR_1"/>
    <property type="match status" value="1"/>
</dbReference>
<dbReference type="RefSeq" id="WP_061836350.1">
    <property type="nucleotide sequence ID" value="NZ_LUKE01000005.1"/>
</dbReference>
<dbReference type="InterPro" id="IPR023187">
    <property type="entry name" value="Tscrpt_reg_MarR-type_CS"/>
</dbReference>
<dbReference type="PANTHER" id="PTHR42756">
    <property type="entry name" value="TRANSCRIPTIONAL REGULATOR, MARR"/>
    <property type="match status" value="1"/>
</dbReference>
<evidence type="ECO:0000256" key="1">
    <source>
        <dbReference type="ARBA" id="ARBA00023015"/>
    </source>
</evidence>
<keyword evidence="1" id="KW-0805">Transcription regulation</keyword>
<dbReference type="SMART" id="SM00347">
    <property type="entry name" value="HTH_MARR"/>
    <property type="match status" value="1"/>
</dbReference>
<evidence type="ECO:0000313" key="6">
    <source>
        <dbReference type="Proteomes" id="UP000075320"/>
    </source>
</evidence>
<comment type="caution">
    <text evidence="5">The sequence shown here is derived from an EMBL/GenBank/DDBJ whole genome shotgun (WGS) entry which is preliminary data.</text>
</comment>
<dbReference type="InterPro" id="IPR000835">
    <property type="entry name" value="HTH_MarR-typ"/>
</dbReference>
<name>A0A150WH52_BDEBC</name>
<reference evidence="5 6" key="1">
    <citation type="submission" date="2016-03" db="EMBL/GenBank/DDBJ databases">
        <authorList>
            <person name="Ploux O."/>
        </authorList>
    </citation>
    <scope>NUCLEOTIDE SEQUENCE [LARGE SCALE GENOMIC DNA]</scope>
    <source>
        <strain evidence="5 6">R0</strain>
    </source>
</reference>
<dbReference type="GO" id="GO:0003677">
    <property type="term" value="F:DNA binding"/>
    <property type="evidence" value="ECO:0007669"/>
    <property type="project" value="UniProtKB-KW"/>
</dbReference>
<gene>
    <name evidence="5" type="ORF">AZI86_16265</name>
</gene>
<evidence type="ECO:0000256" key="2">
    <source>
        <dbReference type="ARBA" id="ARBA00023125"/>
    </source>
</evidence>
<dbReference type="PRINTS" id="PR00598">
    <property type="entry name" value="HTHMARR"/>
</dbReference>
<dbReference type="Pfam" id="PF12802">
    <property type="entry name" value="MarR_2"/>
    <property type="match status" value="1"/>
</dbReference>
<sequence length="160" mass="18183">MSRRYPVPPAKEVSHLKEHLGYWMRMVSNGVSHTFARKLESKGVTVAEWVILREMFENQDTTTPSTVAELTGLTRGAVSKLITRLLDKDLVSRKESSDDRRYQDIKLTGKGKNLVPQLAKIADENDQSFFSILTKSERDQLKVLLMKMAGHEKIKALPID</sequence>
<dbReference type="AlphaFoldDB" id="A0A150WH52"/>
<protein>
    <submittedName>
        <fullName evidence="5">MarR family transcriptional regulator</fullName>
    </submittedName>
</protein>
<dbReference type="SUPFAM" id="SSF46785">
    <property type="entry name" value="Winged helix' DNA-binding domain"/>
    <property type="match status" value="1"/>
</dbReference>
<keyword evidence="2" id="KW-0238">DNA-binding</keyword>
<dbReference type="PROSITE" id="PS50995">
    <property type="entry name" value="HTH_MARR_2"/>
    <property type="match status" value="1"/>
</dbReference>
<dbReference type="PANTHER" id="PTHR42756:SF1">
    <property type="entry name" value="TRANSCRIPTIONAL REPRESSOR OF EMRAB OPERON"/>
    <property type="match status" value="1"/>
</dbReference>
<dbReference type="OrthoDB" id="9815567at2"/>
<evidence type="ECO:0000259" key="4">
    <source>
        <dbReference type="PROSITE" id="PS50995"/>
    </source>
</evidence>
<accession>A0A150WH52</accession>
<feature type="domain" description="HTH marR-type" evidence="4">
    <location>
        <begin position="17"/>
        <end position="150"/>
    </location>
</feature>
<organism evidence="5 6">
    <name type="scientific">Bdellovibrio bacteriovorus</name>
    <dbReference type="NCBI Taxonomy" id="959"/>
    <lineage>
        <taxon>Bacteria</taxon>
        <taxon>Pseudomonadati</taxon>
        <taxon>Bdellovibrionota</taxon>
        <taxon>Bdellovibrionia</taxon>
        <taxon>Bdellovibrionales</taxon>
        <taxon>Pseudobdellovibrionaceae</taxon>
        <taxon>Bdellovibrio</taxon>
    </lineage>
</organism>
<evidence type="ECO:0000313" key="5">
    <source>
        <dbReference type="EMBL" id="KYG62389.1"/>
    </source>
</evidence>
<evidence type="ECO:0000256" key="3">
    <source>
        <dbReference type="ARBA" id="ARBA00023163"/>
    </source>
</evidence>
<proteinExistence type="predicted"/>
<dbReference type="EMBL" id="LUKE01000005">
    <property type="protein sequence ID" value="KYG62389.1"/>
    <property type="molecule type" value="Genomic_DNA"/>
</dbReference>
<keyword evidence="6" id="KW-1185">Reference proteome</keyword>
<dbReference type="InterPro" id="IPR036388">
    <property type="entry name" value="WH-like_DNA-bd_sf"/>
</dbReference>
<dbReference type="GO" id="GO:0003700">
    <property type="term" value="F:DNA-binding transcription factor activity"/>
    <property type="evidence" value="ECO:0007669"/>
    <property type="project" value="InterPro"/>
</dbReference>